<feature type="transmembrane region" description="Helical" evidence="1">
    <location>
        <begin position="170"/>
        <end position="188"/>
    </location>
</feature>
<evidence type="ECO:0008006" key="6">
    <source>
        <dbReference type="Google" id="ProtNLM"/>
    </source>
</evidence>
<sequence length="579" mass="67772">MKKVKCTIGLILFVIAFSFIGESFIYYLDDFYHSFYSTTLYKPDYISDTEMKTDIISSMQNNEVEVFAVVEKLESNIDKSISIYGTKKANEHLREELNMKEKKYESLLSGTVKIQFYDINEIPNMGKVTDYYLIGNKENIKAFKVELIDIYSGNHPVEGSKDNESKRNVVFIWLIILILILLFTYYDVLYQKKEALIKVTFGEEIRTLVFKNILVDTICFVGFFFGAGYFISMFTNSFFCFKYSLLLFCAFIVFNAVLYFSLYFYNLKEVFSNSRNSRTILTINYGLKIITIILSISIMSGNIALIIEGINFFRQKDFFETYKDYRYVQFDYKMTPDHETNSELIKKGAIVREEFYKENFQHSIQLVNITGNLDLTEPAILANKNAKDYIKSKIPEINKDINENKVYYILPKKYADDEAVLEKVQDVFNFFDHHHDANNYEVMIYEKNADLVSIDELNYVSRSKLLHNPIIILNHTGPEEIEISVETSLRKTTYAHDIMYLVTKEKFNSFVEKNNLSDQIYVNTNVFALYHYNWLIIKRGMIISTVLVSLVLVLELIIISLILRLEYDINAIELSIKKY</sequence>
<feature type="transmembrane region" description="Helical" evidence="1">
    <location>
        <begin position="541"/>
        <end position="563"/>
    </location>
</feature>
<feature type="transmembrane region" description="Helical" evidence="1">
    <location>
        <begin position="285"/>
        <end position="307"/>
    </location>
</feature>
<dbReference type="EMBL" id="JAAIWN010000013">
    <property type="protein sequence ID" value="NEY81361.1"/>
    <property type="molecule type" value="Genomic_DNA"/>
</dbReference>
<feature type="transmembrane region" description="Helical" evidence="1">
    <location>
        <begin position="243"/>
        <end position="265"/>
    </location>
</feature>
<keyword evidence="4" id="KW-1185">Reference proteome</keyword>
<reference evidence="2 5" key="2">
    <citation type="submission" date="2020-07" db="EMBL/GenBank/DDBJ databases">
        <authorList>
            <person name="Feng H."/>
        </authorList>
    </citation>
    <scope>NUCLEOTIDE SEQUENCE [LARGE SCALE GENOMIC DNA]</scope>
    <source>
        <strain evidence="2">S-12</strain>
        <strain evidence="5">s-12</strain>
    </source>
</reference>
<keyword evidence="1" id="KW-0472">Membrane</keyword>
<organism evidence="3 4">
    <name type="scientific">Bacillus aquiflavi</name>
    <dbReference type="NCBI Taxonomy" id="2672567"/>
    <lineage>
        <taxon>Bacteria</taxon>
        <taxon>Bacillati</taxon>
        <taxon>Bacillota</taxon>
        <taxon>Bacilli</taxon>
        <taxon>Bacillales</taxon>
        <taxon>Bacillaceae</taxon>
        <taxon>Bacillus</taxon>
    </lineage>
</organism>
<protein>
    <recommendedName>
        <fullName evidence="6">DUF1430 domain-containing protein</fullName>
    </recommendedName>
</protein>
<evidence type="ECO:0000313" key="2">
    <source>
        <dbReference type="EMBL" id="MBA4537064.1"/>
    </source>
</evidence>
<feature type="transmembrane region" description="Helical" evidence="1">
    <location>
        <begin position="7"/>
        <end position="28"/>
    </location>
</feature>
<evidence type="ECO:0000313" key="5">
    <source>
        <dbReference type="Proteomes" id="UP000570010"/>
    </source>
</evidence>
<dbReference type="AlphaFoldDB" id="A0A6B3W0H3"/>
<evidence type="ECO:0000256" key="1">
    <source>
        <dbReference type="SAM" id="Phobius"/>
    </source>
</evidence>
<keyword evidence="1" id="KW-0812">Transmembrane</keyword>
<proteinExistence type="predicted"/>
<comment type="caution">
    <text evidence="3">The sequence shown here is derived from an EMBL/GenBank/DDBJ whole genome shotgun (WGS) entry which is preliminary data.</text>
</comment>
<dbReference type="EMBL" id="JACEIO010000014">
    <property type="protein sequence ID" value="MBA4537064.1"/>
    <property type="molecule type" value="Genomic_DNA"/>
</dbReference>
<reference evidence="3 4" key="1">
    <citation type="submission" date="2020-02" db="EMBL/GenBank/DDBJ databases">
        <title>Bacillus aquiflavi sp. nov., isolated from yellow water of strong flavor Chinese baijiu in Yibin region of China.</title>
        <authorList>
            <person name="Xie J."/>
        </authorList>
    </citation>
    <scope>NUCLEOTIDE SEQUENCE [LARGE SCALE GENOMIC DNA]</scope>
    <source>
        <strain evidence="3 4">3H-10</strain>
    </source>
</reference>
<dbReference type="Proteomes" id="UP000570010">
    <property type="component" value="Unassembled WGS sequence"/>
</dbReference>
<feature type="transmembrane region" description="Helical" evidence="1">
    <location>
        <begin position="209"/>
        <end position="231"/>
    </location>
</feature>
<accession>A0A6B3W0H3</accession>
<gene>
    <name evidence="3" type="ORF">G4D64_07490</name>
    <name evidence="2" type="ORF">H1Z61_07875</name>
</gene>
<name>A0A6B3W0H3_9BACI</name>
<evidence type="ECO:0000313" key="4">
    <source>
        <dbReference type="Proteomes" id="UP000472971"/>
    </source>
</evidence>
<dbReference type="Proteomes" id="UP000472971">
    <property type="component" value="Unassembled WGS sequence"/>
</dbReference>
<keyword evidence="1" id="KW-1133">Transmembrane helix</keyword>
<evidence type="ECO:0000313" key="3">
    <source>
        <dbReference type="EMBL" id="NEY81361.1"/>
    </source>
</evidence>
<dbReference type="RefSeq" id="WP_163241719.1">
    <property type="nucleotide sequence ID" value="NZ_JAAIWN010000013.1"/>
</dbReference>